<proteinExistence type="predicted"/>
<feature type="region of interest" description="Disordered" evidence="1">
    <location>
        <begin position="72"/>
        <end position="101"/>
    </location>
</feature>
<name>A0A8J3FWB3_9PSEU</name>
<protein>
    <recommendedName>
        <fullName evidence="4">HNH endonuclease</fullName>
    </recommendedName>
</protein>
<keyword evidence="3" id="KW-1185">Reference proteome</keyword>
<accession>A0A8J3FWB3</accession>
<reference evidence="2" key="1">
    <citation type="journal article" date="2014" name="Int. J. Syst. Evol. Microbiol.">
        <title>Complete genome sequence of Corynebacterium casei LMG S-19264T (=DSM 44701T), isolated from a smear-ripened cheese.</title>
        <authorList>
            <consortium name="US DOE Joint Genome Institute (JGI-PGF)"/>
            <person name="Walter F."/>
            <person name="Albersmeier A."/>
            <person name="Kalinowski J."/>
            <person name="Ruckert C."/>
        </authorList>
    </citation>
    <scope>NUCLEOTIDE SEQUENCE</scope>
    <source>
        <strain evidence="2">CGMCC 4.5737</strain>
    </source>
</reference>
<evidence type="ECO:0000313" key="2">
    <source>
        <dbReference type="EMBL" id="GGM75653.1"/>
    </source>
</evidence>
<organism evidence="2 3">
    <name type="scientific">Longimycelium tulufanense</name>
    <dbReference type="NCBI Taxonomy" id="907463"/>
    <lineage>
        <taxon>Bacteria</taxon>
        <taxon>Bacillati</taxon>
        <taxon>Actinomycetota</taxon>
        <taxon>Actinomycetes</taxon>
        <taxon>Pseudonocardiales</taxon>
        <taxon>Pseudonocardiaceae</taxon>
        <taxon>Longimycelium</taxon>
    </lineage>
</organism>
<gene>
    <name evidence="2" type="ORF">GCM10012275_52940</name>
</gene>
<evidence type="ECO:0008006" key="4">
    <source>
        <dbReference type="Google" id="ProtNLM"/>
    </source>
</evidence>
<dbReference type="AlphaFoldDB" id="A0A8J3FWB3"/>
<dbReference type="InterPro" id="IPR003615">
    <property type="entry name" value="HNH_nuc"/>
</dbReference>
<evidence type="ECO:0000313" key="3">
    <source>
        <dbReference type="Proteomes" id="UP000637578"/>
    </source>
</evidence>
<evidence type="ECO:0000256" key="1">
    <source>
        <dbReference type="SAM" id="MobiDB-lite"/>
    </source>
</evidence>
<sequence>MPGGWVGSNRSAELPLNWSTEIRPAVLERDDYQCRWFTDGVRCTEPATDVDHVDDPHGHRPENLQSLCRWHHNRKSSAQGNAARRHWSTKRPSEPHPGLIG</sequence>
<dbReference type="Proteomes" id="UP000637578">
    <property type="component" value="Unassembled WGS sequence"/>
</dbReference>
<comment type="caution">
    <text evidence="2">The sequence shown here is derived from an EMBL/GenBank/DDBJ whole genome shotgun (WGS) entry which is preliminary data.</text>
</comment>
<reference evidence="2" key="2">
    <citation type="submission" date="2020-09" db="EMBL/GenBank/DDBJ databases">
        <authorList>
            <person name="Sun Q."/>
            <person name="Zhou Y."/>
        </authorList>
    </citation>
    <scope>NUCLEOTIDE SEQUENCE</scope>
    <source>
        <strain evidence="2">CGMCC 4.5737</strain>
    </source>
</reference>
<dbReference type="CDD" id="cd00085">
    <property type="entry name" value="HNHc"/>
    <property type="match status" value="1"/>
</dbReference>
<dbReference type="EMBL" id="BMMK01000035">
    <property type="protein sequence ID" value="GGM75653.1"/>
    <property type="molecule type" value="Genomic_DNA"/>
</dbReference>
<dbReference type="RefSeq" id="WP_189061140.1">
    <property type="nucleotide sequence ID" value="NZ_BMMK01000035.1"/>
</dbReference>